<accession>A0A1M6A1G9</accession>
<dbReference type="OrthoDB" id="1453926at2"/>
<gene>
    <name evidence="2" type="ORF">SAMN04488096_1017</name>
</gene>
<feature type="chain" id="PRO_5013133168" description="Outer membrane insertion C-terminal signal" evidence="1">
    <location>
        <begin position="24"/>
        <end position="142"/>
    </location>
</feature>
<evidence type="ECO:0000313" key="2">
    <source>
        <dbReference type="EMBL" id="SHI30320.1"/>
    </source>
</evidence>
<sequence>MTKITLKAIFIFYLLFSFYQAKAQVSVSYFGNSDNSKVGVGYDFNEKLWTELRIYSGTSLENVTAEAVLNYNFLRREEYRTYIGGGIVVNNLNGIVVPIGAQFTPFENLKNFSFHIELQPMYEVDYADLFVNGFGGIRYKFN</sequence>
<evidence type="ECO:0008006" key="4">
    <source>
        <dbReference type="Google" id="ProtNLM"/>
    </source>
</evidence>
<dbReference type="EMBL" id="FQYY01000001">
    <property type="protein sequence ID" value="SHI30320.1"/>
    <property type="molecule type" value="Genomic_DNA"/>
</dbReference>
<protein>
    <recommendedName>
        <fullName evidence="4">Outer membrane insertion C-terminal signal</fullName>
    </recommendedName>
</protein>
<dbReference type="STRING" id="579105.SAMN04488096_1017"/>
<dbReference type="Proteomes" id="UP000184225">
    <property type="component" value="Unassembled WGS sequence"/>
</dbReference>
<evidence type="ECO:0000256" key="1">
    <source>
        <dbReference type="SAM" id="SignalP"/>
    </source>
</evidence>
<organism evidence="2 3">
    <name type="scientific">Mesonia phycicola</name>
    <dbReference type="NCBI Taxonomy" id="579105"/>
    <lineage>
        <taxon>Bacteria</taxon>
        <taxon>Pseudomonadati</taxon>
        <taxon>Bacteroidota</taxon>
        <taxon>Flavobacteriia</taxon>
        <taxon>Flavobacteriales</taxon>
        <taxon>Flavobacteriaceae</taxon>
        <taxon>Mesonia</taxon>
    </lineage>
</organism>
<keyword evidence="1" id="KW-0732">Signal</keyword>
<dbReference type="AlphaFoldDB" id="A0A1M6A1G9"/>
<evidence type="ECO:0000313" key="3">
    <source>
        <dbReference type="Proteomes" id="UP000184225"/>
    </source>
</evidence>
<feature type="signal peptide" evidence="1">
    <location>
        <begin position="1"/>
        <end position="23"/>
    </location>
</feature>
<name>A0A1M6A1G9_9FLAO</name>
<proteinExistence type="predicted"/>
<reference evidence="2 3" key="1">
    <citation type="submission" date="2016-11" db="EMBL/GenBank/DDBJ databases">
        <authorList>
            <person name="Jaros S."/>
            <person name="Januszkiewicz K."/>
            <person name="Wedrychowicz H."/>
        </authorList>
    </citation>
    <scope>NUCLEOTIDE SEQUENCE [LARGE SCALE GENOMIC DNA]</scope>
    <source>
        <strain evidence="2 3">DSM 21425</strain>
    </source>
</reference>
<keyword evidence="3" id="KW-1185">Reference proteome</keyword>
<dbReference type="RefSeq" id="WP_073146980.1">
    <property type="nucleotide sequence ID" value="NZ_FQYY01000001.1"/>
</dbReference>